<reference evidence="1 2" key="1">
    <citation type="submission" date="2012-05" db="EMBL/GenBank/DDBJ databases">
        <title>Recombination and specialization in a pathogen metapopulation.</title>
        <authorList>
            <person name="Gardiner A."/>
            <person name="Kemen E."/>
            <person name="Schultz-Larsen T."/>
            <person name="MacLean D."/>
            <person name="Van Oosterhout C."/>
            <person name="Jones J.D.G."/>
        </authorList>
    </citation>
    <scope>NUCLEOTIDE SEQUENCE [LARGE SCALE GENOMIC DNA]</scope>
    <source>
        <strain evidence="1 2">Ac Nc2</strain>
    </source>
</reference>
<dbReference type="InParanoid" id="A0A024GSB9"/>
<dbReference type="OrthoDB" id="112689at2759"/>
<name>A0A024GSB9_9STRA</name>
<dbReference type="AlphaFoldDB" id="A0A024GSB9"/>
<dbReference type="EMBL" id="CAIX01000347">
    <property type="protein sequence ID" value="CCI49818.1"/>
    <property type="molecule type" value="Genomic_DNA"/>
</dbReference>
<accession>A0A024GSB9</accession>
<evidence type="ECO:0000313" key="2">
    <source>
        <dbReference type="Proteomes" id="UP000053237"/>
    </source>
</evidence>
<keyword evidence="2" id="KW-1185">Reference proteome</keyword>
<gene>
    <name evidence="1" type="ORF">BN9_112640</name>
</gene>
<protein>
    <recommendedName>
        <fullName evidence="3">Protein aurora borealis</fullName>
    </recommendedName>
</protein>
<dbReference type="Proteomes" id="UP000053237">
    <property type="component" value="Unassembled WGS sequence"/>
</dbReference>
<evidence type="ECO:0000313" key="1">
    <source>
        <dbReference type="EMBL" id="CCI49818.1"/>
    </source>
</evidence>
<evidence type="ECO:0008006" key="3">
    <source>
        <dbReference type="Google" id="ProtNLM"/>
    </source>
</evidence>
<proteinExistence type="predicted"/>
<sequence>MAHDTETTASISPFSSQNAIESFKNPFENNVKRDNFPSFEVSLQYDPTADSNTFETPRHRSSHTNITEQTVTQLSWSIDTLSAMNPVEFSPLTEQKTDQNEVVLPSESAQHEDPIARKLFQEEPSVQVSTTVSPTMWHFEERYAPNQLHTRCQEAIVTYQTHVKDRHVKMNRFQLSVREKKCTARNDLFGCPLSPIYNSREDEQKTRNSRTLSNDSIVSPAICRKTNRSETKGKQGSNVEFVEKTDLHVTSLHSVSLLEDPSQITLQNEENKSFEFASSTCSFTTIRDKGMTGSNRLSSQCFPSPRDISIAKNALNSTSNG</sequence>
<comment type="caution">
    <text evidence="1">The sequence shown here is derived from an EMBL/GenBank/DDBJ whole genome shotgun (WGS) entry which is preliminary data.</text>
</comment>
<organism evidence="1 2">
    <name type="scientific">Albugo candida</name>
    <dbReference type="NCBI Taxonomy" id="65357"/>
    <lineage>
        <taxon>Eukaryota</taxon>
        <taxon>Sar</taxon>
        <taxon>Stramenopiles</taxon>
        <taxon>Oomycota</taxon>
        <taxon>Peronosporomycetes</taxon>
        <taxon>Albuginales</taxon>
        <taxon>Albuginaceae</taxon>
        <taxon>Albugo</taxon>
    </lineage>
</organism>